<dbReference type="Pfam" id="PF13561">
    <property type="entry name" value="adh_short_C2"/>
    <property type="match status" value="1"/>
</dbReference>
<feature type="domain" description="Ketoreductase" evidence="4">
    <location>
        <begin position="69"/>
        <end position="249"/>
    </location>
</feature>
<dbReference type="InterPro" id="IPR057326">
    <property type="entry name" value="KR_dom"/>
</dbReference>
<comment type="caution">
    <text evidence="5">The sequence shown here is derived from an EMBL/GenBank/DDBJ whole genome shotgun (WGS) entry which is preliminary data.</text>
</comment>
<dbReference type="InterPro" id="IPR002347">
    <property type="entry name" value="SDR_fam"/>
</dbReference>
<evidence type="ECO:0000256" key="3">
    <source>
        <dbReference type="SAM" id="MobiDB-lite"/>
    </source>
</evidence>
<evidence type="ECO:0000313" key="6">
    <source>
        <dbReference type="Proteomes" id="UP000288351"/>
    </source>
</evidence>
<evidence type="ECO:0000259" key="4">
    <source>
        <dbReference type="SMART" id="SM00822"/>
    </source>
</evidence>
<dbReference type="SMART" id="SM00822">
    <property type="entry name" value="PKS_KR"/>
    <property type="match status" value="1"/>
</dbReference>
<dbReference type="CDD" id="cd05233">
    <property type="entry name" value="SDR_c"/>
    <property type="match status" value="1"/>
</dbReference>
<sequence length="314" mass="31815">MTVERTPHEPNGGGGAGTPELAAEQGAFGQGDRPTGAVGVAGMAAEAGPADAVRADRGGRADLPDLTGHVVLVTGASGGIGRGIAVRFAAAGAAVVVHYRAGGAAARELVGEIERGGGSALALHAELGVEEECRRLVAEAAAWRGRLTGLVNNAGVQPVQDLAGMSLADWRAVADPTVHSVFACTQAAVPVLRAAGGGSVTHIASIEADRPAPGHAHYCAAKAAVVMHARAAALEYGPYGIRVNTVSPGLIERPGLAEDWPEGVRRWQRAVPTGRLGRAEDVGDACVFLASPMASWITGHDLVVDGGVSARPTW</sequence>
<organism evidence="5 6">
    <name type="scientific">Streptomyces noursei</name>
    <name type="common">Streptomyces albulus</name>
    <dbReference type="NCBI Taxonomy" id="1971"/>
    <lineage>
        <taxon>Bacteria</taxon>
        <taxon>Bacillati</taxon>
        <taxon>Actinomycetota</taxon>
        <taxon>Actinomycetes</taxon>
        <taxon>Kitasatosporales</taxon>
        <taxon>Streptomycetaceae</taxon>
        <taxon>Streptomyces</taxon>
    </lineage>
</organism>
<dbReference type="InterPro" id="IPR036291">
    <property type="entry name" value="NAD(P)-bd_dom_sf"/>
</dbReference>
<protein>
    <submittedName>
        <fullName evidence="5">Short-chain dehydrogenase</fullName>
    </submittedName>
</protein>
<evidence type="ECO:0000313" key="5">
    <source>
        <dbReference type="EMBL" id="GCB92005.1"/>
    </source>
</evidence>
<proteinExistence type="inferred from homology"/>
<dbReference type="GO" id="GO:0016491">
    <property type="term" value="F:oxidoreductase activity"/>
    <property type="evidence" value="ECO:0007669"/>
    <property type="project" value="UniProtKB-KW"/>
</dbReference>
<dbReference type="AlphaFoldDB" id="A0A401R2X7"/>
<feature type="region of interest" description="Disordered" evidence="3">
    <location>
        <begin position="1"/>
        <end position="38"/>
    </location>
</feature>
<evidence type="ECO:0000256" key="1">
    <source>
        <dbReference type="ARBA" id="ARBA00006484"/>
    </source>
</evidence>
<dbReference type="FunFam" id="3.40.50.720:FF:000084">
    <property type="entry name" value="Short-chain dehydrogenase reductase"/>
    <property type="match status" value="1"/>
</dbReference>
<dbReference type="PRINTS" id="PR00080">
    <property type="entry name" value="SDRFAMILY"/>
</dbReference>
<dbReference type="PRINTS" id="PR00081">
    <property type="entry name" value="GDHRDH"/>
</dbReference>
<reference evidence="5 6" key="1">
    <citation type="journal article" date="2019" name="Microbiol. Resour. Announc.">
        <title>Draft Genome Sequence of the Most Traditional epsilon-Poly-l-Lysine Producer, Streptomyces albulus NBRC14147.</title>
        <authorList>
            <person name="Yamanaka K."/>
            <person name="Hamano Y."/>
        </authorList>
    </citation>
    <scope>NUCLEOTIDE SEQUENCE [LARGE SCALE GENOMIC DNA]</scope>
    <source>
        <strain evidence="5 6">NBRC 14147</strain>
    </source>
</reference>
<dbReference type="PANTHER" id="PTHR43639">
    <property type="entry name" value="OXIDOREDUCTASE, SHORT-CHAIN DEHYDROGENASE/REDUCTASE FAMILY (AFU_ORTHOLOGUE AFUA_5G02870)"/>
    <property type="match status" value="1"/>
</dbReference>
<dbReference type="PANTHER" id="PTHR43639:SF1">
    <property type="entry name" value="SHORT-CHAIN DEHYDROGENASE_REDUCTASE FAMILY PROTEIN"/>
    <property type="match status" value="1"/>
</dbReference>
<dbReference type="Gene3D" id="3.40.50.720">
    <property type="entry name" value="NAD(P)-binding Rossmann-like Domain"/>
    <property type="match status" value="1"/>
</dbReference>
<dbReference type="SUPFAM" id="SSF51735">
    <property type="entry name" value="NAD(P)-binding Rossmann-fold domains"/>
    <property type="match status" value="1"/>
</dbReference>
<accession>A0A401R2X7</accession>
<dbReference type="Proteomes" id="UP000288351">
    <property type="component" value="Unassembled WGS sequence"/>
</dbReference>
<keyword evidence="2" id="KW-0560">Oxidoreductase</keyword>
<name>A0A401R2X7_STRNR</name>
<comment type="similarity">
    <text evidence="1">Belongs to the short-chain dehydrogenases/reductases (SDR) family.</text>
</comment>
<gene>
    <name evidence="5" type="ORF">SALB_04752</name>
</gene>
<evidence type="ECO:0000256" key="2">
    <source>
        <dbReference type="ARBA" id="ARBA00023002"/>
    </source>
</evidence>
<dbReference type="EMBL" id="BHXC01000006">
    <property type="protein sequence ID" value="GCB92005.1"/>
    <property type="molecule type" value="Genomic_DNA"/>
</dbReference>